<proteinExistence type="predicted"/>
<evidence type="ECO:0000313" key="2">
    <source>
        <dbReference type="Proteomes" id="UP001150603"/>
    </source>
</evidence>
<name>A0ACC1IZB9_9FUNG</name>
<organism evidence="1 2">
    <name type="scientific">Linderina macrospora</name>
    <dbReference type="NCBI Taxonomy" id="4868"/>
    <lineage>
        <taxon>Eukaryota</taxon>
        <taxon>Fungi</taxon>
        <taxon>Fungi incertae sedis</taxon>
        <taxon>Zoopagomycota</taxon>
        <taxon>Kickxellomycotina</taxon>
        <taxon>Kickxellomycetes</taxon>
        <taxon>Kickxellales</taxon>
        <taxon>Kickxellaceae</taxon>
        <taxon>Linderina</taxon>
    </lineage>
</organism>
<dbReference type="EMBL" id="JANBPW010005924">
    <property type="protein sequence ID" value="KAJ1931595.1"/>
    <property type="molecule type" value="Genomic_DNA"/>
</dbReference>
<sequence length="195" mass="22897">MSNLLEQRNAFKKRIAEQPVLQRHTIARPSTVRNFRPQLPGQAPRLDSTAVNGAHAMTKVYSIIDFLKKSQKPYTAADLQMYEHVDFEKEPDVYNQLKGNEKVIYDEKNKTFAYRPDYNIRTREELVEYLRQLPDRTGLEIKRLRDSYLADIPKVIAELRKEGLILTTTNKDGHAKYIFYNFHKLQTPVDDDIKR</sequence>
<protein>
    <submittedName>
        <fullName evidence="1">Transcription factor TFIIE beta subunit, TFIIEB, Tfa2</fullName>
    </submittedName>
</protein>
<feature type="non-terminal residue" evidence="1">
    <location>
        <position position="195"/>
    </location>
</feature>
<comment type="caution">
    <text evidence="1">The sequence shown here is derived from an EMBL/GenBank/DDBJ whole genome shotgun (WGS) entry which is preliminary data.</text>
</comment>
<keyword evidence="2" id="KW-1185">Reference proteome</keyword>
<accession>A0ACC1IZB9</accession>
<gene>
    <name evidence="1" type="primary">tfa2_1</name>
    <name evidence="1" type="ORF">FBU59_006657</name>
</gene>
<dbReference type="Proteomes" id="UP001150603">
    <property type="component" value="Unassembled WGS sequence"/>
</dbReference>
<evidence type="ECO:0000313" key="1">
    <source>
        <dbReference type="EMBL" id="KAJ1931595.1"/>
    </source>
</evidence>
<reference evidence="1" key="1">
    <citation type="submission" date="2022-07" db="EMBL/GenBank/DDBJ databases">
        <title>Phylogenomic reconstructions and comparative analyses of Kickxellomycotina fungi.</title>
        <authorList>
            <person name="Reynolds N.K."/>
            <person name="Stajich J.E."/>
            <person name="Barry K."/>
            <person name="Grigoriev I.V."/>
            <person name="Crous P."/>
            <person name="Smith M.E."/>
        </authorList>
    </citation>
    <scope>NUCLEOTIDE SEQUENCE</scope>
    <source>
        <strain evidence="1">NRRL 5244</strain>
    </source>
</reference>